<reference evidence="1 2" key="1">
    <citation type="journal article" date="2024" name="Commun. Biol.">
        <title>Comparative genomic analysis of thermophilic fungi reveals convergent evolutionary adaptations and gene losses.</title>
        <authorList>
            <person name="Steindorff A.S."/>
            <person name="Aguilar-Pontes M.V."/>
            <person name="Robinson A.J."/>
            <person name="Andreopoulos B."/>
            <person name="LaButti K."/>
            <person name="Kuo A."/>
            <person name="Mondo S."/>
            <person name="Riley R."/>
            <person name="Otillar R."/>
            <person name="Haridas S."/>
            <person name="Lipzen A."/>
            <person name="Grimwood J."/>
            <person name="Schmutz J."/>
            <person name="Clum A."/>
            <person name="Reid I.D."/>
            <person name="Moisan M.C."/>
            <person name="Butler G."/>
            <person name="Nguyen T.T.M."/>
            <person name="Dewar K."/>
            <person name="Conant G."/>
            <person name="Drula E."/>
            <person name="Henrissat B."/>
            <person name="Hansel C."/>
            <person name="Singer S."/>
            <person name="Hutchinson M.I."/>
            <person name="de Vries R.P."/>
            <person name="Natvig D.O."/>
            <person name="Powell A.J."/>
            <person name="Tsang A."/>
            <person name="Grigoriev I.V."/>
        </authorList>
    </citation>
    <scope>NUCLEOTIDE SEQUENCE [LARGE SCALE GENOMIC DNA]</scope>
    <source>
        <strain evidence="1 2">CBS 494.80</strain>
    </source>
</reference>
<dbReference type="Proteomes" id="UP001595075">
    <property type="component" value="Unassembled WGS sequence"/>
</dbReference>
<evidence type="ECO:0000313" key="1">
    <source>
        <dbReference type="EMBL" id="KAL2064264.1"/>
    </source>
</evidence>
<gene>
    <name evidence="1" type="ORF">VTL71DRAFT_4758</name>
</gene>
<organism evidence="1 2">
    <name type="scientific">Oculimacula yallundae</name>
    <dbReference type="NCBI Taxonomy" id="86028"/>
    <lineage>
        <taxon>Eukaryota</taxon>
        <taxon>Fungi</taxon>
        <taxon>Dikarya</taxon>
        <taxon>Ascomycota</taxon>
        <taxon>Pezizomycotina</taxon>
        <taxon>Leotiomycetes</taxon>
        <taxon>Helotiales</taxon>
        <taxon>Ploettnerulaceae</taxon>
        <taxon>Oculimacula</taxon>
    </lineage>
</organism>
<proteinExistence type="predicted"/>
<dbReference type="EMBL" id="JAZHXI010000014">
    <property type="protein sequence ID" value="KAL2064264.1"/>
    <property type="molecule type" value="Genomic_DNA"/>
</dbReference>
<keyword evidence="2" id="KW-1185">Reference proteome</keyword>
<evidence type="ECO:0000313" key="2">
    <source>
        <dbReference type="Proteomes" id="UP001595075"/>
    </source>
</evidence>
<sequence length="264" mass="29831">MSIPTLAGLGSLNILKVDSLHIRILEHLFQPLTSVDLRKYTGRIRADLVPMLDINVLQVSGDLTSVGVQVLDDTIRRYGGMFRLVVYHVVTDSILLDQNITWDCLNTVNWSRFYRVSFYYPRMKALTYPKFFPLQPGSRLGSFYAAKVLLPSLQYPGMPKFELIWDRTFLTINRITDNTFEDICKNLRPSALHPRGCHTPGCACSITELDPVRVQTGITGPMINYLSPTPYMLALEPREVIALPAWESGCEKNGVDVFGVIVYV</sequence>
<comment type="caution">
    <text evidence="1">The sequence shown here is derived from an EMBL/GenBank/DDBJ whole genome shotgun (WGS) entry which is preliminary data.</text>
</comment>
<name>A0ABR4C4M0_9HELO</name>
<protein>
    <submittedName>
        <fullName evidence="1">Uncharacterized protein</fullName>
    </submittedName>
</protein>
<accession>A0ABR4C4M0</accession>